<keyword evidence="1" id="KW-0472">Membrane</keyword>
<proteinExistence type="predicted"/>
<sequence length="135" mass="14324">HTGAMVFGFLPSVAYLLAIKAPGWIAPDQLPQLLTKLDGHGLPELAVIFTLGNGFIITSMLWISAVAAMVDGRLRRACGFLLVAAVLTLFGLIHSVDPRGGIYLPWDLDGLARIISLQFAGAYVALALLLGLLSL</sequence>
<feature type="transmembrane region" description="Helical" evidence="1">
    <location>
        <begin position="77"/>
        <end position="94"/>
    </location>
</feature>
<keyword evidence="1" id="KW-0812">Transmembrane</keyword>
<evidence type="ECO:0000256" key="1">
    <source>
        <dbReference type="SAM" id="Phobius"/>
    </source>
</evidence>
<organism evidence="2 3">
    <name type="scientific">Corallococcus exercitus</name>
    <dbReference type="NCBI Taxonomy" id="2316736"/>
    <lineage>
        <taxon>Bacteria</taxon>
        <taxon>Pseudomonadati</taxon>
        <taxon>Myxococcota</taxon>
        <taxon>Myxococcia</taxon>
        <taxon>Myxococcales</taxon>
        <taxon>Cystobacterineae</taxon>
        <taxon>Myxococcaceae</taxon>
        <taxon>Corallococcus</taxon>
    </lineage>
</organism>
<keyword evidence="1" id="KW-1133">Transmembrane helix</keyword>
<feature type="non-terminal residue" evidence="2">
    <location>
        <position position="135"/>
    </location>
</feature>
<feature type="non-terminal residue" evidence="2">
    <location>
        <position position="1"/>
    </location>
</feature>
<dbReference type="Proteomes" id="UP000528460">
    <property type="component" value="Unassembled WGS sequence"/>
</dbReference>
<name>A0A7Y4NIQ8_9BACT</name>
<comment type="caution">
    <text evidence="2">The sequence shown here is derived from an EMBL/GenBank/DDBJ whole genome shotgun (WGS) entry which is preliminary data.</text>
</comment>
<reference evidence="2 3" key="1">
    <citation type="submission" date="2020-05" db="EMBL/GenBank/DDBJ databases">
        <authorList>
            <person name="Whitworth D."/>
        </authorList>
    </citation>
    <scope>NUCLEOTIDE SEQUENCE [LARGE SCALE GENOMIC DNA]</scope>
    <source>
        <strain evidence="2 3">CA046A</strain>
    </source>
</reference>
<dbReference type="PANTHER" id="PTHR31610:SF0">
    <property type="entry name" value="SLC26A_SULP TRANSPORTER DOMAIN-CONTAINING PROTEIN"/>
    <property type="match status" value="1"/>
</dbReference>
<evidence type="ECO:0000313" key="3">
    <source>
        <dbReference type="Proteomes" id="UP000528460"/>
    </source>
</evidence>
<feature type="transmembrane region" description="Helical" evidence="1">
    <location>
        <begin position="45"/>
        <end position="70"/>
    </location>
</feature>
<dbReference type="EMBL" id="JABFJW010000843">
    <property type="protein sequence ID" value="NOK15399.1"/>
    <property type="molecule type" value="Genomic_DNA"/>
</dbReference>
<protein>
    <submittedName>
        <fullName evidence="2">Uncharacterized protein</fullName>
    </submittedName>
</protein>
<accession>A0A7Y4NIQ8</accession>
<feature type="transmembrane region" description="Helical" evidence="1">
    <location>
        <begin position="114"/>
        <end position="133"/>
    </location>
</feature>
<gene>
    <name evidence="2" type="ORF">HNS30_41025</name>
</gene>
<dbReference type="PANTHER" id="PTHR31610">
    <property type="entry name" value="SLR0360 PROTEIN"/>
    <property type="match status" value="1"/>
</dbReference>
<feature type="transmembrane region" description="Helical" evidence="1">
    <location>
        <begin position="7"/>
        <end position="25"/>
    </location>
</feature>
<evidence type="ECO:0000313" key="2">
    <source>
        <dbReference type="EMBL" id="NOK15399.1"/>
    </source>
</evidence>
<dbReference type="AlphaFoldDB" id="A0A7Y4NIQ8"/>